<dbReference type="GO" id="GO:0036121">
    <property type="term" value="F:double-stranded DNA helicase activity"/>
    <property type="evidence" value="ECO:0007669"/>
    <property type="project" value="TreeGrafter"/>
</dbReference>
<keyword evidence="4" id="KW-0378">Hydrolase</keyword>
<evidence type="ECO:0000256" key="1">
    <source>
        <dbReference type="SAM" id="Coils"/>
    </source>
</evidence>
<dbReference type="Pfam" id="PF04851">
    <property type="entry name" value="ResIII"/>
    <property type="match status" value="1"/>
</dbReference>
<dbReference type="GO" id="GO:0005524">
    <property type="term" value="F:ATP binding"/>
    <property type="evidence" value="ECO:0007669"/>
    <property type="project" value="InterPro"/>
</dbReference>
<dbReference type="RefSeq" id="WP_011243118.1">
    <property type="nucleotide sequence ID" value="NC_006576.1"/>
</dbReference>
<evidence type="ECO:0000259" key="3">
    <source>
        <dbReference type="PROSITE" id="PS51194"/>
    </source>
</evidence>
<evidence type="ECO:0000259" key="2">
    <source>
        <dbReference type="PROSITE" id="PS51192"/>
    </source>
</evidence>
<dbReference type="PROSITE" id="PS51194">
    <property type="entry name" value="HELICASE_CTER"/>
    <property type="match status" value="1"/>
</dbReference>
<dbReference type="PROSITE" id="PS51192">
    <property type="entry name" value="HELICASE_ATP_BIND_1"/>
    <property type="match status" value="1"/>
</dbReference>
<evidence type="ECO:0000313" key="5">
    <source>
        <dbReference type="Proteomes" id="UP000001175"/>
    </source>
</evidence>
<sequence length="469" mass="52077">MTPFELRDYQQQVVEELRHSYATGHRSPLVAMPTGAGKTAVFSYISLQSAAKQKRTLILVHRKELLLQASRSLDRLGVRHGLIASGFSWMPYPTQVASVQTLVRRLDRLDWEPELIVVDEAHHVVPDNTWGKVLSAYPRSRVLGVTATPCRTDGRGLGDVFDDLIIGPTIAELTERGFLCPTKIYAPPIQADLTGVRMRAGDYAKDQLAQAMDKPVIVGDAIDHYRRLCPGVPAIGFCASVEIAQKVAVEFSSAGFKAASLDGTLDSATRSHLIDDLGSGRIQVLTSCEIVSEGTDIPVVTAALLLRPTQSLGLYLQQVGRVLRPAPGKSHALILDHVGNVMRHGLPEADREWTLEGEKRRSRKGESEEKPETVRQCPKCFCAHAPQPTCPNCGHRYVVEARRLEEVRGELIELDKAAIARQRKEEQAKAQTLEELIELGRKRGYKPGWAQRYWKARQSKRQQWGQAHG</sequence>
<dbReference type="InterPro" id="IPR050742">
    <property type="entry name" value="Helicase_Restrict-Modif_Enz"/>
</dbReference>
<dbReference type="EMBL" id="AP008231">
    <property type="protein sequence ID" value="BAD78996.1"/>
    <property type="molecule type" value="Genomic_DNA"/>
</dbReference>
<dbReference type="InterPro" id="IPR014001">
    <property type="entry name" value="Helicase_ATP-bd"/>
</dbReference>
<organism evidence="4 5">
    <name type="scientific">Synechococcus sp. (strain ATCC 27144 / PCC 6301 / SAUG 1402/1)</name>
    <name type="common">Anacystis nidulans</name>
    <dbReference type="NCBI Taxonomy" id="269084"/>
    <lineage>
        <taxon>Bacteria</taxon>
        <taxon>Bacillati</taxon>
        <taxon>Cyanobacteriota</taxon>
        <taxon>Cyanophyceae</taxon>
        <taxon>Synechococcales</taxon>
        <taxon>Synechococcaceae</taxon>
        <taxon>Synechococcus</taxon>
    </lineage>
</organism>
<dbReference type="PANTHER" id="PTHR47396">
    <property type="entry name" value="TYPE I RESTRICTION ENZYME ECOKI R PROTEIN"/>
    <property type="match status" value="1"/>
</dbReference>
<accession>A0A0H3K7D5</accession>
<dbReference type="GO" id="GO:0016787">
    <property type="term" value="F:hydrolase activity"/>
    <property type="evidence" value="ECO:0007669"/>
    <property type="project" value="InterPro"/>
</dbReference>
<keyword evidence="1" id="KW-0175">Coiled coil</keyword>
<dbReference type="InterPro" id="IPR001650">
    <property type="entry name" value="Helicase_C-like"/>
</dbReference>
<feature type="domain" description="Helicase C-terminal" evidence="3">
    <location>
        <begin position="220"/>
        <end position="366"/>
    </location>
</feature>
<gene>
    <name evidence="4" type="ordered locus">syc0806_c</name>
</gene>
<proteinExistence type="predicted"/>
<keyword evidence="4" id="KW-0547">Nucleotide-binding</keyword>
<dbReference type="GO" id="GO:0061749">
    <property type="term" value="F:forked DNA-dependent helicase activity"/>
    <property type="evidence" value="ECO:0007669"/>
    <property type="project" value="TreeGrafter"/>
</dbReference>
<dbReference type="PANTHER" id="PTHR47396:SF1">
    <property type="entry name" value="ATP-DEPENDENT HELICASE IRC3-RELATED"/>
    <property type="match status" value="1"/>
</dbReference>
<dbReference type="Pfam" id="PF00271">
    <property type="entry name" value="Helicase_C"/>
    <property type="match status" value="1"/>
</dbReference>
<dbReference type="GO" id="GO:0000403">
    <property type="term" value="F:Y-form DNA binding"/>
    <property type="evidence" value="ECO:0007669"/>
    <property type="project" value="TreeGrafter"/>
</dbReference>
<dbReference type="SMART" id="SM00490">
    <property type="entry name" value="HELICc"/>
    <property type="match status" value="1"/>
</dbReference>
<dbReference type="SMART" id="SM00487">
    <property type="entry name" value="DEXDc"/>
    <property type="match status" value="1"/>
</dbReference>
<dbReference type="InterPro" id="IPR027417">
    <property type="entry name" value="P-loop_NTPase"/>
</dbReference>
<dbReference type="GeneID" id="72429564"/>
<keyword evidence="4" id="KW-0347">Helicase</keyword>
<name>A0A0H3K7D5_SYNP6</name>
<reference evidence="4 5" key="1">
    <citation type="journal article" date="2007" name="Photosyn. Res.">
        <title>Complete nucleotide sequence of the freshwater unicellular cyanobacterium Synechococcus elongatus PCC 6301 chromosome: gene content and organization.</title>
        <authorList>
            <person name="Sugita C."/>
            <person name="Ogata K."/>
            <person name="Shikata M."/>
            <person name="Jikuya H."/>
            <person name="Takano J."/>
            <person name="Furumichi M."/>
            <person name="Kanehisa M."/>
            <person name="Omata T."/>
            <person name="Sugiura M."/>
            <person name="Sugita M."/>
        </authorList>
    </citation>
    <scope>NUCLEOTIDE SEQUENCE [LARGE SCALE GENOMIC DNA]</scope>
    <source>
        <strain evidence="5">ATCC 27144 / PCC 6301 / SAUG 1402/1</strain>
    </source>
</reference>
<feature type="coiled-coil region" evidence="1">
    <location>
        <begin position="416"/>
        <end position="443"/>
    </location>
</feature>
<feature type="domain" description="Helicase ATP-binding" evidence="2">
    <location>
        <begin position="19"/>
        <end position="167"/>
    </location>
</feature>
<dbReference type="eggNOG" id="COG1061">
    <property type="taxonomic scope" value="Bacteria"/>
</dbReference>
<protein>
    <submittedName>
        <fullName evidence="4">Putative helicase</fullName>
    </submittedName>
</protein>
<dbReference type="Proteomes" id="UP000001175">
    <property type="component" value="Chromosome"/>
</dbReference>
<keyword evidence="4" id="KW-0067">ATP-binding</keyword>
<dbReference type="Gene3D" id="3.40.50.300">
    <property type="entry name" value="P-loop containing nucleotide triphosphate hydrolases"/>
    <property type="match status" value="2"/>
</dbReference>
<dbReference type="InterPro" id="IPR006935">
    <property type="entry name" value="Helicase/UvrB_N"/>
</dbReference>
<dbReference type="KEGG" id="syc:syc0806_c"/>
<evidence type="ECO:0000313" key="4">
    <source>
        <dbReference type="EMBL" id="BAD78996.1"/>
    </source>
</evidence>
<dbReference type="SUPFAM" id="SSF52540">
    <property type="entry name" value="P-loop containing nucleoside triphosphate hydrolases"/>
    <property type="match status" value="1"/>
</dbReference>
<dbReference type="AlphaFoldDB" id="A0A0H3K7D5"/>